<protein>
    <recommendedName>
        <fullName evidence="3">Dihydrodipicolinate reductase N-terminal domain-containing protein</fullName>
    </recommendedName>
</protein>
<evidence type="ECO:0008006" key="3">
    <source>
        <dbReference type="Google" id="ProtNLM"/>
    </source>
</evidence>
<accession>A0A1W9ZEK9</accession>
<dbReference type="Proteomes" id="UP000192707">
    <property type="component" value="Unassembled WGS sequence"/>
</dbReference>
<dbReference type="EMBL" id="MVHG01000036">
    <property type="protein sequence ID" value="ORA13435.1"/>
    <property type="molecule type" value="Genomic_DNA"/>
</dbReference>
<keyword evidence="2" id="KW-1185">Reference proteome</keyword>
<gene>
    <name evidence="1" type="ORF">BST14_15435</name>
</gene>
<evidence type="ECO:0000313" key="1">
    <source>
        <dbReference type="EMBL" id="ORA13435.1"/>
    </source>
</evidence>
<name>A0A1W9ZEK9_MYCAI</name>
<comment type="caution">
    <text evidence="1">The sequence shown here is derived from an EMBL/GenBank/DDBJ whole genome shotgun (WGS) entry which is preliminary data.</text>
</comment>
<reference evidence="1 2" key="1">
    <citation type="submission" date="2016-12" db="EMBL/GenBank/DDBJ databases">
        <title>The new phylogeny of genus Mycobacterium.</title>
        <authorList>
            <person name="Tortoli E."/>
            <person name="Trovato A."/>
            <person name="Cirillo D.M."/>
        </authorList>
    </citation>
    <scope>NUCLEOTIDE SEQUENCE [LARGE SCALE GENOMIC DNA]</scope>
    <source>
        <strain evidence="1 2">DSM 45069</strain>
    </source>
</reference>
<organism evidence="1 2">
    <name type="scientific">Mycobacterium arosiense ATCC BAA-1401 = DSM 45069</name>
    <dbReference type="NCBI Taxonomy" id="1265311"/>
    <lineage>
        <taxon>Bacteria</taxon>
        <taxon>Bacillati</taxon>
        <taxon>Actinomycetota</taxon>
        <taxon>Actinomycetes</taxon>
        <taxon>Mycobacteriales</taxon>
        <taxon>Mycobacteriaceae</taxon>
        <taxon>Mycobacterium</taxon>
        <taxon>Mycobacterium avium complex (MAC)</taxon>
    </lineage>
</organism>
<proteinExistence type="predicted"/>
<sequence>MDTGACGWRKGNGRRGFHRVRAAHAPKEGQDALIAAKPDCVIYAASGPGRDALAIPHVKLLEAGINVVTTSTTRLVNPHAY</sequence>
<evidence type="ECO:0000313" key="2">
    <source>
        <dbReference type="Proteomes" id="UP000192707"/>
    </source>
</evidence>
<dbReference type="AlphaFoldDB" id="A0A1W9ZEK9"/>